<reference evidence="1 2" key="1">
    <citation type="journal article" date="2015" name="Genome Announc.">
        <title>Complete Genome Sequence of Clavibacter michiganensis subsp. insidiosus R1-1 Using PacBio Single-Molecule Real-Time Technology.</title>
        <authorList>
            <person name="Lu Y."/>
            <person name="Samac D.A."/>
            <person name="Glazebrook J."/>
            <person name="Ishimaru C.A."/>
        </authorList>
    </citation>
    <scope>NUCLEOTIDE SEQUENCE [LARGE SCALE GENOMIC DNA]</scope>
    <source>
        <strain evidence="1 2">R1-1</strain>
    </source>
</reference>
<dbReference type="PATRIC" id="fig|33014.5.peg.995"/>
<dbReference type="GO" id="GO:0005829">
    <property type="term" value="C:cytosol"/>
    <property type="evidence" value="ECO:0007669"/>
    <property type="project" value="TreeGrafter"/>
</dbReference>
<dbReference type="HOGENOM" id="CLU_071581_0_0_11"/>
<evidence type="ECO:0008006" key="3">
    <source>
        <dbReference type="Google" id="ProtNLM"/>
    </source>
</evidence>
<gene>
    <name evidence="1" type="ORF">VO01_04770</name>
</gene>
<dbReference type="EMBL" id="CP011043">
    <property type="protein sequence ID" value="AJW78533.1"/>
    <property type="molecule type" value="Genomic_DNA"/>
</dbReference>
<sequence length="251" mass="26827">MLVLLPPSETKRDGGTEGSRLDLDLLAFPELTEERRTVVHVVADLARDPEAAARALKLGPRQSAEVERNRLLESSPTMPALRRYTGVLYDPIGADALDDAQLAFAGRHVAVHSALLGPIRATDPIPAYRLSHDSRLPGLRMKAHWVASVRRVLEGIPGLVLDLRSEGYAALGPRPGHADSAVVRVVARGADGAVRALNHFNKKAKGELVRALILAGRDLGSVAELLEWAADAGIELTRGDSGELVLVAAAH</sequence>
<dbReference type="InterPro" id="IPR005583">
    <property type="entry name" value="YaaA"/>
</dbReference>
<organism evidence="1 2">
    <name type="scientific">Clavibacter michiganensis subsp. insidiosus</name>
    <dbReference type="NCBI Taxonomy" id="33014"/>
    <lineage>
        <taxon>Bacteria</taxon>
        <taxon>Bacillati</taxon>
        <taxon>Actinomycetota</taxon>
        <taxon>Actinomycetes</taxon>
        <taxon>Micrococcales</taxon>
        <taxon>Microbacteriaceae</taxon>
        <taxon>Clavibacter</taxon>
    </lineage>
</organism>
<dbReference type="AlphaFoldDB" id="A0A0D5CFU1"/>
<evidence type="ECO:0000313" key="2">
    <source>
        <dbReference type="Proteomes" id="UP000032604"/>
    </source>
</evidence>
<name>A0A0D5CFU1_9MICO</name>
<dbReference type="PANTHER" id="PTHR30283:SF4">
    <property type="entry name" value="PEROXIDE STRESS RESISTANCE PROTEIN YAAA"/>
    <property type="match status" value="1"/>
</dbReference>
<dbReference type="RefSeq" id="WP_045527224.1">
    <property type="nucleotide sequence ID" value="NZ_CP011043.1"/>
</dbReference>
<dbReference type="Pfam" id="PF03883">
    <property type="entry name" value="H2O2_YaaD"/>
    <property type="match status" value="1"/>
</dbReference>
<proteinExistence type="predicted"/>
<dbReference type="NCBIfam" id="NF002548">
    <property type="entry name" value="PRK02101.2-6"/>
    <property type="match status" value="1"/>
</dbReference>
<dbReference type="Proteomes" id="UP000032604">
    <property type="component" value="Chromosome"/>
</dbReference>
<accession>A0A0D5CFU1</accession>
<evidence type="ECO:0000313" key="1">
    <source>
        <dbReference type="EMBL" id="AJW78533.1"/>
    </source>
</evidence>
<dbReference type="OrthoDB" id="3210767at2"/>
<dbReference type="KEGG" id="cmh:VO01_04770"/>
<dbReference type="PANTHER" id="PTHR30283">
    <property type="entry name" value="PEROXIDE STRESS RESPONSE PROTEIN YAAA"/>
    <property type="match status" value="1"/>
</dbReference>
<protein>
    <recommendedName>
        <fullName evidence="3">Peroxide stress protein YaaA</fullName>
    </recommendedName>
</protein>
<dbReference type="GO" id="GO:0033194">
    <property type="term" value="P:response to hydroperoxide"/>
    <property type="evidence" value="ECO:0007669"/>
    <property type="project" value="TreeGrafter"/>
</dbReference>